<dbReference type="InterPro" id="IPR051446">
    <property type="entry name" value="HTH_trans_reg/aminotransferase"/>
</dbReference>
<keyword evidence="8" id="KW-1185">Reference proteome</keyword>
<gene>
    <name evidence="7" type="ORF">GCM10007939_12330</name>
</gene>
<dbReference type="PROSITE" id="PS50949">
    <property type="entry name" value="HTH_GNTR"/>
    <property type="match status" value="1"/>
</dbReference>
<keyword evidence="5" id="KW-0804">Transcription</keyword>
<feature type="domain" description="HTH gntR-type" evidence="6">
    <location>
        <begin position="14"/>
        <end position="82"/>
    </location>
</feature>
<proteinExistence type="inferred from homology"/>
<dbReference type="Gene3D" id="1.10.10.10">
    <property type="entry name" value="Winged helix-like DNA-binding domain superfamily/Winged helix DNA-binding domain"/>
    <property type="match status" value="1"/>
</dbReference>
<evidence type="ECO:0000256" key="4">
    <source>
        <dbReference type="ARBA" id="ARBA00023125"/>
    </source>
</evidence>
<dbReference type="CDD" id="cd07377">
    <property type="entry name" value="WHTH_GntR"/>
    <property type="match status" value="1"/>
</dbReference>
<evidence type="ECO:0000256" key="1">
    <source>
        <dbReference type="ARBA" id="ARBA00005384"/>
    </source>
</evidence>
<dbReference type="Gene3D" id="3.40.640.10">
    <property type="entry name" value="Type I PLP-dependent aspartate aminotransferase-like (Major domain)"/>
    <property type="match status" value="1"/>
</dbReference>
<dbReference type="RefSeq" id="WP_284377039.1">
    <property type="nucleotide sequence ID" value="NZ_BSNN01000002.1"/>
</dbReference>
<keyword evidence="4" id="KW-0238">DNA-binding</keyword>
<dbReference type="CDD" id="cd00609">
    <property type="entry name" value="AAT_like"/>
    <property type="match status" value="1"/>
</dbReference>
<dbReference type="SMART" id="SM00345">
    <property type="entry name" value="HTH_GNTR"/>
    <property type="match status" value="1"/>
</dbReference>
<evidence type="ECO:0000259" key="6">
    <source>
        <dbReference type="PROSITE" id="PS50949"/>
    </source>
</evidence>
<reference evidence="8" key="1">
    <citation type="journal article" date="2019" name="Int. J. Syst. Evol. Microbiol.">
        <title>The Global Catalogue of Microorganisms (GCM) 10K type strain sequencing project: providing services to taxonomists for standard genome sequencing and annotation.</title>
        <authorList>
            <consortium name="The Broad Institute Genomics Platform"/>
            <consortium name="The Broad Institute Genome Sequencing Center for Infectious Disease"/>
            <person name="Wu L."/>
            <person name="Ma J."/>
        </authorList>
    </citation>
    <scope>NUCLEOTIDE SEQUENCE [LARGE SCALE GENOMIC DNA]</scope>
    <source>
        <strain evidence="8">NBRC 110140</strain>
    </source>
</reference>
<evidence type="ECO:0000313" key="8">
    <source>
        <dbReference type="Proteomes" id="UP001156694"/>
    </source>
</evidence>
<dbReference type="PANTHER" id="PTHR46577">
    <property type="entry name" value="HTH-TYPE TRANSCRIPTIONAL REGULATORY PROTEIN GABR"/>
    <property type="match status" value="1"/>
</dbReference>
<organism evidence="7 8">
    <name type="scientific">Amylibacter marinus</name>
    <dbReference type="NCBI Taxonomy" id="1475483"/>
    <lineage>
        <taxon>Bacteria</taxon>
        <taxon>Pseudomonadati</taxon>
        <taxon>Pseudomonadota</taxon>
        <taxon>Alphaproteobacteria</taxon>
        <taxon>Rhodobacterales</taxon>
        <taxon>Paracoccaceae</taxon>
        <taxon>Amylibacter</taxon>
    </lineage>
</organism>
<dbReference type="InterPro" id="IPR036390">
    <property type="entry name" value="WH_DNA-bd_sf"/>
</dbReference>
<dbReference type="InterPro" id="IPR000524">
    <property type="entry name" value="Tscrpt_reg_HTH_GntR"/>
</dbReference>
<comment type="similarity">
    <text evidence="1">In the C-terminal section; belongs to the class-I pyridoxal-phosphate-dependent aminotransferase family.</text>
</comment>
<dbReference type="Proteomes" id="UP001156694">
    <property type="component" value="Unassembled WGS sequence"/>
</dbReference>
<dbReference type="PANTHER" id="PTHR46577:SF1">
    <property type="entry name" value="HTH-TYPE TRANSCRIPTIONAL REGULATORY PROTEIN GABR"/>
    <property type="match status" value="1"/>
</dbReference>
<dbReference type="EMBL" id="BSNN01000002">
    <property type="protein sequence ID" value="GLQ34950.1"/>
    <property type="molecule type" value="Genomic_DNA"/>
</dbReference>
<protein>
    <submittedName>
        <fullName evidence="7">GntR family transcriptional regulator</fullName>
    </submittedName>
</protein>
<evidence type="ECO:0000256" key="5">
    <source>
        <dbReference type="ARBA" id="ARBA00023163"/>
    </source>
</evidence>
<dbReference type="InterPro" id="IPR015422">
    <property type="entry name" value="PyrdxlP-dep_Trfase_small"/>
</dbReference>
<name>A0ABQ5VUE6_9RHOB</name>
<dbReference type="Pfam" id="PF00155">
    <property type="entry name" value="Aminotran_1_2"/>
    <property type="match status" value="1"/>
</dbReference>
<comment type="caution">
    <text evidence="7">The sequence shown here is derived from an EMBL/GenBank/DDBJ whole genome shotgun (WGS) entry which is preliminary data.</text>
</comment>
<dbReference type="InterPro" id="IPR036388">
    <property type="entry name" value="WH-like_DNA-bd_sf"/>
</dbReference>
<keyword evidence="2" id="KW-0663">Pyridoxal phosphate</keyword>
<accession>A0ABQ5VUE6</accession>
<dbReference type="Pfam" id="PF00392">
    <property type="entry name" value="GntR"/>
    <property type="match status" value="1"/>
</dbReference>
<evidence type="ECO:0000256" key="2">
    <source>
        <dbReference type="ARBA" id="ARBA00022898"/>
    </source>
</evidence>
<keyword evidence="3" id="KW-0805">Transcription regulation</keyword>
<sequence>MGTIWRPSPDFTSGPKYKAVLEALRVDIAENTLAVGDRLPPVRDLAWQLEVTPGTIARAYQLGVSEGILEAAVGRGTFVATQKTTEDFRPIMFEVEEGGLINLRNTSTTNVGQSTELRAAMIRAAEQASGYMDYPERKARHDIYRHLCDWMQYSHVQAKPENIVLTNGGQNAINIACSAILTEGSGPIALDALTYPGIRYALQAHNAAISGVLTDEHGIIPEDLIRVCKRDRPRALFTSVNVLNPTTGEMPYQRRVEIAEIARDYDLQIIEDDCWGIGEARTPGFSRLCPERAWYLSSFSKVVAAGLRFGYLLCPEGMRHRASRIVQTNSFGTSRAVIDIAHELLASGDAQAIRNRILSRVSERVETTVNMLGHHDISWRKDVPFIWVPLTRGWRGSSFASACERRKIAVRAADEFALNNMPIPNAVRISVNCNIPLDQYQEALREIDTLLLKPRIDVES</sequence>
<dbReference type="SUPFAM" id="SSF46785">
    <property type="entry name" value="Winged helix' DNA-binding domain"/>
    <property type="match status" value="1"/>
</dbReference>
<dbReference type="InterPro" id="IPR015421">
    <property type="entry name" value="PyrdxlP-dep_Trfase_major"/>
</dbReference>
<dbReference type="InterPro" id="IPR004839">
    <property type="entry name" value="Aminotransferase_I/II_large"/>
</dbReference>
<evidence type="ECO:0000256" key="3">
    <source>
        <dbReference type="ARBA" id="ARBA00023015"/>
    </source>
</evidence>
<dbReference type="InterPro" id="IPR015424">
    <property type="entry name" value="PyrdxlP-dep_Trfase"/>
</dbReference>
<dbReference type="SUPFAM" id="SSF53383">
    <property type="entry name" value="PLP-dependent transferases"/>
    <property type="match status" value="1"/>
</dbReference>
<dbReference type="Gene3D" id="3.90.1150.10">
    <property type="entry name" value="Aspartate Aminotransferase, domain 1"/>
    <property type="match status" value="1"/>
</dbReference>
<evidence type="ECO:0000313" key="7">
    <source>
        <dbReference type="EMBL" id="GLQ34950.1"/>
    </source>
</evidence>